<dbReference type="EMBL" id="JAACNO010001896">
    <property type="protein sequence ID" value="KAF4136831.1"/>
    <property type="molecule type" value="Genomic_DNA"/>
</dbReference>
<dbReference type="Proteomes" id="UP000602510">
    <property type="component" value="Unassembled WGS sequence"/>
</dbReference>
<comment type="caution">
    <text evidence="3">The sequence shown here is derived from an EMBL/GenBank/DDBJ whole genome shotgun (WGS) entry which is preliminary data.</text>
</comment>
<feature type="region of interest" description="Disordered" evidence="1">
    <location>
        <begin position="128"/>
        <end position="147"/>
    </location>
</feature>
<dbReference type="InterPro" id="IPR042556">
    <property type="entry name" value="AZUL_sf"/>
</dbReference>
<feature type="compositionally biased region" description="Basic residues" evidence="1">
    <location>
        <begin position="242"/>
        <end position="254"/>
    </location>
</feature>
<proteinExistence type="predicted"/>
<dbReference type="Gene3D" id="6.10.130.10">
    <property type="entry name" value="Ubiquitin-protein ligase E3A, N-terminal zinc-binding domain (AZUL)"/>
    <property type="match status" value="1"/>
</dbReference>
<evidence type="ECO:0000313" key="4">
    <source>
        <dbReference type="EMBL" id="KAF4136831.1"/>
    </source>
</evidence>
<evidence type="ECO:0000259" key="2">
    <source>
        <dbReference type="Pfam" id="PF16558"/>
    </source>
</evidence>
<accession>A0A833SM54</accession>
<organism evidence="3 5">
    <name type="scientific">Phytophthora infestans</name>
    <name type="common">Potato late blight agent</name>
    <name type="synonym">Botrytis infestans</name>
    <dbReference type="NCBI Taxonomy" id="4787"/>
    <lineage>
        <taxon>Eukaryota</taxon>
        <taxon>Sar</taxon>
        <taxon>Stramenopiles</taxon>
        <taxon>Oomycota</taxon>
        <taxon>Peronosporomycetes</taxon>
        <taxon>Peronosporales</taxon>
        <taxon>Peronosporaceae</taxon>
        <taxon>Phytophthora</taxon>
    </lineage>
</organism>
<feature type="compositionally biased region" description="Basic and acidic residues" evidence="1">
    <location>
        <begin position="134"/>
        <end position="147"/>
    </location>
</feature>
<dbReference type="EMBL" id="WSZM01000327">
    <property type="protein sequence ID" value="KAF4035244.1"/>
    <property type="molecule type" value="Genomic_DNA"/>
</dbReference>
<feature type="region of interest" description="Disordered" evidence="1">
    <location>
        <begin position="206"/>
        <end position="275"/>
    </location>
</feature>
<evidence type="ECO:0000313" key="5">
    <source>
        <dbReference type="Proteomes" id="UP000602510"/>
    </source>
</evidence>
<evidence type="ECO:0000256" key="1">
    <source>
        <dbReference type="SAM" id="MobiDB-lite"/>
    </source>
</evidence>
<feature type="region of interest" description="Disordered" evidence="1">
    <location>
        <begin position="155"/>
        <end position="188"/>
    </location>
</feature>
<feature type="compositionally biased region" description="Low complexity" evidence="1">
    <location>
        <begin position="156"/>
        <end position="167"/>
    </location>
</feature>
<evidence type="ECO:0000313" key="3">
    <source>
        <dbReference type="EMBL" id="KAF4035244.1"/>
    </source>
</evidence>
<keyword evidence="5" id="KW-1185">Reference proteome</keyword>
<sequence>MDHDQVGDVSNSSDAVASTAHYAYARQLVQAYFAMLTVGCQRDICPNSNCCSNPHTRALTATEAAIKSIYFATTTPVSLCIEIAPGQQHEGVVSSTSELPLQKEIKITATPEPREMEQEDNQLEDTVLPFTGDNKQDLHPETPDDVPKIQALQNDTAPATPTTSSPPKSTPRRRLSAAVQLDSGLNKNRDLQVKRPTVITRVAVQPKHKPDIDPTVSVSEADTSSVAEQQQQHEKVAAKPAKGARQRLLSRPKQKLFDAIKRSFSRSKKASHGST</sequence>
<feature type="compositionally biased region" description="Basic residues" evidence="1">
    <location>
        <begin position="263"/>
        <end position="275"/>
    </location>
</feature>
<protein>
    <submittedName>
        <fullName evidence="3">Amino-terminal Zinc-binding domain-containing protein</fullName>
    </submittedName>
</protein>
<reference evidence="3" key="1">
    <citation type="submission" date="2020-04" db="EMBL/GenBank/DDBJ databases">
        <title>Hybrid Assembly of Korean Phytophthora infestans isolates.</title>
        <authorList>
            <person name="Prokchorchik M."/>
            <person name="Lee Y."/>
            <person name="Seo J."/>
            <person name="Cho J.-H."/>
            <person name="Park Y.-E."/>
            <person name="Jang D.-C."/>
            <person name="Im J.-S."/>
            <person name="Choi J.-G."/>
            <person name="Park H.-J."/>
            <person name="Lee G.-B."/>
            <person name="Lee Y.-G."/>
            <person name="Hong S.-Y."/>
            <person name="Cho K."/>
            <person name="Sohn K.H."/>
        </authorList>
    </citation>
    <scope>NUCLEOTIDE SEQUENCE</scope>
    <source>
        <strain evidence="3">KR_1_A1</strain>
        <strain evidence="4">KR_2_A2</strain>
    </source>
</reference>
<dbReference type="InterPro" id="IPR032353">
    <property type="entry name" value="AZUL"/>
</dbReference>
<feature type="compositionally biased region" description="Polar residues" evidence="1">
    <location>
        <begin position="216"/>
        <end position="230"/>
    </location>
</feature>
<dbReference type="Pfam" id="PF16558">
    <property type="entry name" value="AZUL"/>
    <property type="match status" value="1"/>
</dbReference>
<gene>
    <name evidence="3" type="ORF">GN244_ATG12746</name>
    <name evidence="4" type="ORF">GN958_ATG13990</name>
</gene>
<dbReference type="Proteomes" id="UP000704712">
    <property type="component" value="Unassembled WGS sequence"/>
</dbReference>
<dbReference type="AlphaFoldDB" id="A0A833SM54"/>
<feature type="domain" description="Ubiquitin-protein ligase E3A N-terminal zinc-binding" evidence="2">
    <location>
        <begin position="25"/>
        <end position="80"/>
    </location>
</feature>
<name>A0A833SM54_PHYIN</name>